<evidence type="ECO:0000313" key="2">
    <source>
        <dbReference type="Ensembl" id="ENSATEP00000002566.2"/>
    </source>
</evidence>
<dbReference type="GeneTree" id="ENSGT00390000004989"/>
<dbReference type="OrthoDB" id="1884773at2759"/>
<evidence type="ECO:0000313" key="3">
    <source>
        <dbReference type="Proteomes" id="UP000265040"/>
    </source>
</evidence>
<dbReference type="AlphaFoldDB" id="A0A3Q1IDN6"/>
<dbReference type="InterPro" id="IPR001480">
    <property type="entry name" value="Bulb-type_lectin_dom"/>
</dbReference>
<dbReference type="PROSITE" id="PS50927">
    <property type="entry name" value="BULB_LECTIN"/>
    <property type="match status" value="1"/>
</dbReference>
<protein>
    <recommendedName>
        <fullName evidence="1">Bulb-type lectin domain-containing protein</fullName>
    </recommendedName>
</protein>
<dbReference type="Proteomes" id="UP000265040">
    <property type="component" value="Chromosome 2"/>
</dbReference>
<reference evidence="2" key="3">
    <citation type="submission" date="2025-09" db="UniProtKB">
        <authorList>
            <consortium name="Ensembl"/>
        </authorList>
    </citation>
    <scope>IDENTIFICATION</scope>
</reference>
<dbReference type="InterPro" id="IPR036426">
    <property type="entry name" value="Bulb-type_lectin_dom_sf"/>
</dbReference>
<evidence type="ECO:0000259" key="1">
    <source>
        <dbReference type="PROSITE" id="PS50927"/>
    </source>
</evidence>
<dbReference type="Ensembl" id="ENSATET00000002592.2">
    <property type="protein sequence ID" value="ENSATEP00000002566.2"/>
    <property type="gene ID" value="ENSATEG00000001831.2"/>
</dbReference>
<reference evidence="2" key="2">
    <citation type="submission" date="2025-08" db="UniProtKB">
        <authorList>
            <consortium name="Ensembl"/>
        </authorList>
    </citation>
    <scope>IDENTIFICATION</scope>
</reference>
<dbReference type="SUPFAM" id="SSF51110">
    <property type="entry name" value="alpha-D-mannose-specific plant lectins"/>
    <property type="match status" value="1"/>
</dbReference>
<proteinExistence type="predicted"/>
<name>A0A3Q1IDN6_ANATE</name>
<organism evidence="2 3">
    <name type="scientific">Anabas testudineus</name>
    <name type="common">Climbing perch</name>
    <name type="synonym">Anthias testudineus</name>
    <dbReference type="NCBI Taxonomy" id="64144"/>
    <lineage>
        <taxon>Eukaryota</taxon>
        <taxon>Metazoa</taxon>
        <taxon>Chordata</taxon>
        <taxon>Craniata</taxon>
        <taxon>Vertebrata</taxon>
        <taxon>Euteleostomi</taxon>
        <taxon>Actinopterygii</taxon>
        <taxon>Neopterygii</taxon>
        <taxon>Teleostei</taxon>
        <taxon>Neoteleostei</taxon>
        <taxon>Acanthomorphata</taxon>
        <taxon>Anabantaria</taxon>
        <taxon>Anabantiformes</taxon>
        <taxon>Anabantoidei</taxon>
        <taxon>Anabantidae</taxon>
        <taxon>Anabas</taxon>
    </lineage>
</organism>
<dbReference type="InParanoid" id="A0A3Q1IDN6"/>
<feature type="domain" description="Bulb-type lectin" evidence="1">
    <location>
        <begin position="1"/>
        <end position="112"/>
    </location>
</feature>
<accession>A0A3Q1IDN6</accession>
<reference evidence="2" key="1">
    <citation type="submission" date="2021-04" db="EMBL/GenBank/DDBJ databases">
        <authorList>
            <consortium name="Wellcome Sanger Institute Data Sharing"/>
        </authorList>
    </citation>
    <scope>NUCLEOTIDE SEQUENCE [LARGE SCALE GENOMIC DNA]</scope>
</reference>
<dbReference type="SMART" id="SM00108">
    <property type="entry name" value="B_lectin"/>
    <property type="match status" value="1"/>
</dbReference>
<keyword evidence="3" id="KW-1185">Reference proteome</keyword>
<dbReference type="Gene3D" id="2.90.10.10">
    <property type="entry name" value="Bulb-type lectin domain"/>
    <property type="match status" value="1"/>
</dbReference>
<sequence>MSKNHFCKNEELCRGDFLVSNNGNHKAFFQVSNSEYLSIKTWVTESDTAGSDVYHLWLQEDCNLVMYNKAHTPRWHTNSSKGSCTACRVQLTDDGHLVVSKGNKDVWNSSKRKPGM</sequence>